<sequence>MYLNIQRISRSLSPRKYLKSRSNSEDIESNRKLPLSARCPKGQENNQRNERISRVGSVKLPKTKIDICPSLSNYQVHLLKNSWANLQNKNINKDISGCFQVLERISSAASKSFNSALKTSETDAKLWQPQIIIDHTSAFNKLLGRIISNENGVDEELRRLGAAHVNLSEKYGLGVHEFEKFGEIMADRFLSKDGIRQNNEVTHAWCVLVSTIVDYMKAGFESELRLRRRRYSISFTGEV</sequence>
<evidence type="ECO:0000256" key="2">
    <source>
        <dbReference type="ARBA" id="ARBA00022723"/>
    </source>
</evidence>
<keyword evidence="5" id="KW-1185">Reference proteome</keyword>
<organism evidence="5 6">
    <name type="scientific">Acrobeloides nanus</name>
    <dbReference type="NCBI Taxonomy" id="290746"/>
    <lineage>
        <taxon>Eukaryota</taxon>
        <taxon>Metazoa</taxon>
        <taxon>Ecdysozoa</taxon>
        <taxon>Nematoda</taxon>
        <taxon>Chromadorea</taxon>
        <taxon>Rhabditida</taxon>
        <taxon>Tylenchina</taxon>
        <taxon>Cephalobomorpha</taxon>
        <taxon>Cephaloboidea</taxon>
        <taxon>Cephalobidae</taxon>
        <taxon>Acrobeloides</taxon>
    </lineage>
</organism>
<dbReference type="InterPro" id="IPR050532">
    <property type="entry name" value="Globin-like_OT"/>
</dbReference>
<proteinExistence type="predicted"/>
<dbReference type="InterPro" id="IPR044399">
    <property type="entry name" value="Mb-like_M"/>
</dbReference>
<dbReference type="AlphaFoldDB" id="A0A914DW86"/>
<dbReference type="InterPro" id="IPR012292">
    <property type="entry name" value="Globin/Proto"/>
</dbReference>
<dbReference type="GO" id="GO:0046872">
    <property type="term" value="F:metal ion binding"/>
    <property type="evidence" value="ECO:0007669"/>
    <property type="project" value="UniProtKB-KW"/>
</dbReference>
<evidence type="ECO:0000313" key="6">
    <source>
        <dbReference type="WBParaSite" id="ACRNAN_scaffold4477.g15913.t1"/>
    </source>
</evidence>
<accession>A0A914DW86</accession>
<evidence type="ECO:0000313" key="5">
    <source>
        <dbReference type="Proteomes" id="UP000887540"/>
    </source>
</evidence>
<dbReference type="SUPFAM" id="SSF46458">
    <property type="entry name" value="Globin-like"/>
    <property type="match status" value="1"/>
</dbReference>
<dbReference type="PANTHER" id="PTHR46458">
    <property type="entry name" value="BLR2807 PROTEIN"/>
    <property type="match status" value="1"/>
</dbReference>
<keyword evidence="3" id="KW-0408">Iron</keyword>
<name>A0A914DW86_9BILA</name>
<dbReference type="WBParaSite" id="ACRNAN_scaffold4477.g15913.t1">
    <property type="protein sequence ID" value="ACRNAN_scaffold4477.g15913.t1"/>
    <property type="gene ID" value="ACRNAN_scaffold4477.g15913"/>
</dbReference>
<evidence type="ECO:0000256" key="1">
    <source>
        <dbReference type="ARBA" id="ARBA00022617"/>
    </source>
</evidence>
<dbReference type="GO" id="GO:0020037">
    <property type="term" value="F:heme binding"/>
    <property type="evidence" value="ECO:0007669"/>
    <property type="project" value="InterPro"/>
</dbReference>
<feature type="region of interest" description="Disordered" evidence="4">
    <location>
        <begin position="16"/>
        <end position="49"/>
    </location>
</feature>
<dbReference type="Proteomes" id="UP000887540">
    <property type="component" value="Unplaced"/>
</dbReference>
<dbReference type="InterPro" id="IPR009050">
    <property type="entry name" value="Globin-like_sf"/>
</dbReference>
<dbReference type="GO" id="GO:0019825">
    <property type="term" value="F:oxygen binding"/>
    <property type="evidence" value="ECO:0007669"/>
    <property type="project" value="InterPro"/>
</dbReference>
<feature type="compositionally biased region" description="Basic and acidic residues" evidence="4">
    <location>
        <begin position="22"/>
        <end position="31"/>
    </location>
</feature>
<dbReference type="PANTHER" id="PTHR46458:SF17">
    <property type="entry name" value="GLOBIN FAMILY PROFILE DOMAIN-CONTAINING PROTEIN"/>
    <property type="match status" value="1"/>
</dbReference>
<evidence type="ECO:0000256" key="3">
    <source>
        <dbReference type="ARBA" id="ARBA00023004"/>
    </source>
</evidence>
<dbReference type="CDD" id="cd01040">
    <property type="entry name" value="Mb-like"/>
    <property type="match status" value="1"/>
</dbReference>
<keyword evidence="2" id="KW-0479">Metal-binding</keyword>
<protein>
    <submittedName>
        <fullName evidence="6">Neuroglobin</fullName>
    </submittedName>
</protein>
<evidence type="ECO:0000256" key="4">
    <source>
        <dbReference type="SAM" id="MobiDB-lite"/>
    </source>
</evidence>
<reference evidence="6" key="1">
    <citation type="submission" date="2022-11" db="UniProtKB">
        <authorList>
            <consortium name="WormBaseParasite"/>
        </authorList>
    </citation>
    <scope>IDENTIFICATION</scope>
</reference>
<keyword evidence="1" id="KW-0349">Heme</keyword>
<dbReference type="Gene3D" id="1.10.490.10">
    <property type="entry name" value="Globins"/>
    <property type="match status" value="1"/>
</dbReference>